<dbReference type="SMART" id="SM01008">
    <property type="entry name" value="Ald_Xan_dh_C"/>
    <property type="match status" value="1"/>
</dbReference>
<proteinExistence type="predicted"/>
<keyword evidence="4" id="KW-1185">Reference proteome</keyword>
<dbReference type="Pfam" id="PF20256">
    <property type="entry name" value="MoCoBD_2"/>
    <property type="match status" value="2"/>
</dbReference>
<dbReference type="InterPro" id="IPR037165">
    <property type="entry name" value="AldOxase/xan_DH_Mopterin-bd_sf"/>
</dbReference>
<evidence type="ECO:0000259" key="2">
    <source>
        <dbReference type="SMART" id="SM01008"/>
    </source>
</evidence>
<organism evidence="3 4">
    <name type="scientific">Craurococcus roseus</name>
    <dbReference type="NCBI Taxonomy" id="77585"/>
    <lineage>
        <taxon>Bacteria</taxon>
        <taxon>Pseudomonadati</taxon>
        <taxon>Pseudomonadota</taxon>
        <taxon>Alphaproteobacteria</taxon>
        <taxon>Acetobacterales</taxon>
        <taxon>Acetobacteraceae</taxon>
        <taxon>Craurococcus</taxon>
    </lineage>
</organism>
<protein>
    <submittedName>
        <fullName evidence="3">Xanthine dehydrogenase family protein molybdopterin-binding subunit</fullName>
    </submittedName>
</protein>
<dbReference type="EMBL" id="BAAAFZ010000008">
    <property type="protein sequence ID" value="GAA0573322.1"/>
    <property type="molecule type" value="Genomic_DNA"/>
</dbReference>
<evidence type="ECO:0000313" key="3">
    <source>
        <dbReference type="EMBL" id="GAA0573322.1"/>
    </source>
</evidence>
<dbReference type="InterPro" id="IPR012368">
    <property type="entry name" value="OxRdtase_Mopterin-bd_su_IorB"/>
</dbReference>
<dbReference type="Proteomes" id="UP001501588">
    <property type="component" value="Unassembled WGS sequence"/>
</dbReference>
<evidence type="ECO:0000256" key="1">
    <source>
        <dbReference type="SAM" id="MobiDB-lite"/>
    </source>
</evidence>
<sequence length="758" mass="80344">MNAITADPALARRSLLASGAGLFVAFATGTARGQTPTAAPGAPPGMAPGAPAGPAPTNLLDPPQVGVDGLLAIGADGRCQVLTSKTEFGQGIRASLAQIAAEELDLPYAMVEVPFPDTDRMPDHGLTAGSLTLQVVGPRVRRAAATARAALARMGAERLGVAPDAVETADGTVRVSAEPARRVPYADLVGGKRFDLPIDPNARVKDPANWRVAGRDIPRPDVLEKVTGGGDFIHNVRLPGMLHARVLHAPRVGAVPAAVDESSIAAIPGARVLRKNNLLAVVAEREWNAVRAARELKVEWSEGKPIPAMAEVYDAARKAPVARADTTVDRGDPAAALPAAARRLEAEYRFGVQTHGTIGPSCAVGQYENGRLTLHSGSQAPFDVRKQVSHILGLPPEAVRVVYHHSSGCFGRNGLEDATAECAALAMELAPRPVRLQWMRHDEHGSEPKGPPVVMALKGGLTPQGRIAVWEAEGWVPHSTMNLVRTTAAEMLGTDDGPPGSGNWHANSNPPYDGIPAARTVMHRITETPFRPSWIRTPGRLQNCFAVESFTDELAAAAGKDPVAFRLEHLSDPRGRAVIEAAAQAAQWDGRASPANTQQGSPVRRGRGAAYIRYDNTRTYVACVMAAEVDTRSGQVRVTDCWLAQDCGQVINPDGVRLQAEGCVIQTVSRTLGEEIRWEGNAITTLDWASYPLLAFPQVPRIEVVVLDRPDQPMWGAGEPAVAVVSAAIGNAVFDATGVRLREVPFTPDRVKAALATG</sequence>
<feature type="region of interest" description="Disordered" evidence="1">
    <location>
        <begin position="33"/>
        <end position="58"/>
    </location>
</feature>
<dbReference type="InterPro" id="IPR052516">
    <property type="entry name" value="N-heterocyclic_Hydroxylase"/>
</dbReference>
<gene>
    <name evidence="3" type="ORF">GCM10009416_09980</name>
</gene>
<dbReference type="SUPFAM" id="SSF56003">
    <property type="entry name" value="Molybdenum cofactor-binding domain"/>
    <property type="match status" value="2"/>
</dbReference>
<dbReference type="InterPro" id="IPR046867">
    <property type="entry name" value="AldOxase/xan_DH_MoCoBD2"/>
</dbReference>
<dbReference type="Gene3D" id="3.30.365.10">
    <property type="entry name" value="Aldehyde oxidase/xanthine dehydrogenase, molybdopterin binding domain"/>
    <property type="match status" value="4"/>
</dbReference>
<evidence type="ECO:0000313" key="4">
    <source>
        <dbReference type="Proteomes" id="UP001501588"/>
    </source>
</evidence>
<dbReference type="Pfam" id="PF02738">
    <property type="entry name" value="MoCoBD_1"/>
    <property type="match status" value="1"/>
</dbReference>
<accession>A0ABP3PTG0</accession>
<reference evidence="4" key="1">
    <citation type="journal article" date="2019" name="Int. J. Syst. Evol. Microbiol.">
        <title>The Global Catalogue of Microorganisms (GCM) 10K type strain sequencing project: providing services to taxonomists for standard genome sequencing and annotation.</title>
        <authorList>
            <consortium name="The Broad Institute Genomics Platform"/>
            <consortium name="The Broad Institute Genome Sequencing Center for Infectious Disease"/>
            <person name="Wu L."/>
            <person name="Ma J."/>
        </authorList>
    </citation>
    <scope>NUCLEOTIDE SEQUENCE [LARGE SCALE GENOMIC DNA]</scope>
    <source>
        <strain evidence="4">JCM 9933</strain>
    </source>
</reference>
<dbReference type="PANTHER" id="PTHR47495">
    <property type="entry name" value="ALDEHYDE DEHYDROGENASE"/>
    <property type="match status" value="1"/>
</dbReference>
<feature type="domain" description="Aldehyde oxidase/xanthine dehydrogenase a/b hammerhead" evidence="2">
    <location>
        <begin position="227"/>
        <end position="304"/>
    </location>
</feature>
<comment type="caution">
    <text evidence="3">The sequence shown here is derived from an EMBL/GenBank/DDBJ whole genome shotgun (WGS) entry which is preliminary data.</text>
</comment>
<dbReference type="RefSeq" id="WP_343894053.1">
    <property type="nucleotide sequence ID" value="NZ_BAAAFZ010000008.1"/>
</dbReference>
<dbReference type="InterPro" id="IPR008274">
    <property type="entry name" value="AldOxase/xan_DH_MoCoBD1"/>
</dbReference>
<name>A0ABP3PTG0_9PROT</name>
<dbReference type="PANTHER" id="PTHR47495:SF1">
    <property type="entry name" value="BLL3820 PROTEIN"/>
    <property type="match status" value="1"/>
</dbReference>
<dbReference type="PIRSF" id="PIRSF036389">
    <property type="entry name" value="IOR_B"/>
    <property type="match status" value="1"/>
</dbReference>
<dbReference type="Gene3D" id="3.90.1170.50">
    <property type="entry name" value="Aldehyde oxidase/xanthine dehydrogenase, a/b hammerhead"/>
    <property type="match status" value="2"/>
</dbReference>
<dbReference type="InterPro" id="IPR000674">
    <property type="entry name" value="Ald_Oxase/Xan_DH_a/b"/>
</dbReference>
<feature type="compositionally biased region" description="Pro residues" evidence="1">
    <location>
        <begin position="41"/>
        <end position="54"/>
    </location>
</feature>